<keyword evidence="1" id="KW-0812">Transmembrane</keyword>
<dbReference type="Proteomes" id="UP000887568">
    <property type="component" value="Unplaced"/>
</dbReference>
<feature type="transmembrane region" description="Helical" evidence="1">
    <location>
        <begin position="291"/>
        <end position="313"/>
    </location>
</feature>
<evidence type="ECO:0000313" key="3">
    <source>
        <dbReference type="Proteomes" id="UP000887568"/>
    </source>
</evidence>
<dbReference type="GeneID" id="119725461"/>
<feature type="transmembrane region" description="Helical" evidence="1">
    <location>
        <begin position="262"/>
        <end position="285"/>
    </location>
</feature>
<dbReference type="GO" id="GO:0008028">
    <property type="term" value="F:monocarboxylic acid transmembrane transporter activity"/>
    <property type="evidence" value="ECO:0007669"/>
    <property type="project" value="TreeGrafter"/>
</dbReference>
<protein>
    <recommendedName>
        <fullName evidence="4">Monocarboxylate transporter</fullName>
    </recommendedName>
</protein>
<proteinExistence type="predicted"/>
<keyword evidence="1" id="KW-0472">Membrane</keyword>
<feature type="transmembrane region" description="Helical" evidence="1">
    <location>
        <begin position="171"/>
        <end position="192"/>
    </location>
</feature>
<organism evidence="2 3">
    <name type="scientific">Patiria miniata</name>
    <name type="common">Bat star</name>
    <name type="synonym">Asterina miniata</name>
    <dbReference type="NCBI Taxonomy" id="46514"/>
    <lineage>
        <taxon>Eukaryota</taxon>
        <taxon>Metazoa</taxon>
        <taxon>Echinodermata</taxon>
        <taxon>Eleutherozoa</taxon>
        <taxon>Asterozoa</taxon>
        <taxon>Asteroidea</taxon>
        <taxon>Valvatacea</taxon>
        <taxon>Valvatida</taxon>
        <taxon>Asterinidae</taxon>
        <taxon>Patiria</taxon>
    </lineage>
</organism>
<dbReference type="Pfam" id="PF07690">
    <property type="entry name" value="MFS_1"/>
    <property type="match status" value="1"/>
</dbReference>
<evidence type="ECO:0000256" key="1">
    <source>
        <dbReference type="SAM" id="Phobius"/>
    </source>
</evidence>
<evidence type="ECO:0000313" key="2">
    <source>
        <dbReference type="EnsemblMetazoa" id="XP_038052797.1"/>
    </source>
</evidence>
<dbReference type="PANTHER" id="PTHR11360:SF303">
    <property type="entry name" value="MAJOR FACILITATOR SUPERFAMILY (MFS) PROFILE DOMAIN-CONTAINING PROTEIN"/>
    <property type="match status" value="1"/>
</dbReference>
<feature type="transmembrane region" description="Helical" evidence="1">
    <location>
        <begin position="204"/>
        <end position="222"/>
    </location>
</feature>
<dbReference type="PANTHER" id="PTHR11360">
    <property type="entry name" value="MONOCARBOXYLATE TRANSPORTER"/>
    <property type="match status" value="1"/>
</dbReference>
<feature type="transmembrane region" description="Helical" evidence="1">
    <location>
        <begin position="136"/>
        <end position="159"/>
    </location>
</feature>
<dbReference type="OrthoDB" id="6499973at2759"/>
<feature type="transmembrane region" description="Helical" evidence="1">
    <location>
        <begin position="37"/>
        <end position="59"/>
    </location>
</feature>
<dbReference type="InterPro" id="IPR036259">
    <property type="entry name" value="MFS_trans_sf"/>
</dbReference>
<feature type="transmembrane region" description="Helical" evidence="1">
    <location>
        <begin position="228"/>
        <end position="250"/>
    </location>
</feature>
<dbReference type="EnsemblMetazoa" id="XM_038196869.1">
    <property type="protein sequence ID" value="XP_038052797.1"/>
    <property type="gene ID" value="LOC119725461"/>
</dbReference>
<dbReference type="InterPro" id="IPR011701">
    <property type="entry name" value="MFS"/>
</dbReference>
<dbReference type="Gene3D" id="1.20.1250.20">
    <property type="entry name" value="MFS general substrate transporter like domains"/>
    <property type="match status" value="1"/>
</dbReference>
<dbReference type="InterPro" id="IPR050327">
    <property type="entry name" value="Proton-linked_MCT"/>
</dbReference>
<dbReference type="SUPFAM" id="SSF103473">
    <property type="entry name" value="MFS general substrate transporter"/>
    <property type="match status" value="1"/>
</dbReference>
<dbReference type="RefSeq" id="XP_038052797.1">
    <property type="nucleotide sequence ID" value="XM_038196869.1"/>
</dbReference>
<evidence type="ECO:0008006" key="4">
    <source>
        <dbReference type="Google" id="ProtNLM"/>
    </source>
</evidence>
<name>A0A913ZM06_PATMI</name>
<dbReference type="OMA" id="ITWMTVT"/>
<reference evidence="2" key="1">
    <citation type="submission" date="2022-11" db="UniProtKB">
        <authorList>
            <consortium name="EnsemblMetazoa"/>
        </authorList>
    </citation>
    <scope>IDENTIFICATION</scope>
</reference>
<keyword evidence="1" id="KW-1133">Transmembrane helix</keyword>
<dbReference type="AlphaFoldDB" id="A0A913ZM06"/>
<keyword evidence="3" id="KW-1185">Reference proteome</keyword>
<accession>A0A913ZM06</accession>
<sequence>MPHIRERLASTAPAVGVSNIVTRELIGQCYPETHTRAFGIGASGGSLAFVVIAPLTQFLLDVYGWRGATMLLGSLLSHLVICGALFRTNQKTGKRNGDYELVTGGTSAVDSSQKRHSVLATMKDIFKIDLFTSPKYWLVVFVFVCTTVTNTAWVVYFALNATLSKSFSLADAAAFLTVFGVAKIVGNLLTGLFDSCKAVGTNAWMGLSLFASSACYLVDPILVSYWSIMVYVFIYGCFHSFLYTLMDVIAKESVGLGQLGSALGWIGLKAGLVRALILFFPGLIYDTFGSYTLAFILMAAINALALVGLLVLARLQRRE</sequence>
<feature type="transmembrane region" description="Helical" evidence="1">
    <location>
        <begin position="65"/>
        <end position="86"/>
    </location>
</feature>